<dbReference type="KEGG" id="pmt:PMT_0486"/>
<proteinExistence type="predicted"/>
<dbReference type="AlphaFoldDB" id="Q7V880"/>
<name>Q7V880_PROMM</name>
<accession>Q7V880</accession>
<reference evidence="1 2" key="1">
    <citation type="journal article" date="2003" name="Nature">
        <title>Genome divergence in two Prochlorococcus ecotypes reflects oceanic niche differentiation.</title>
        <authorList>
            <person name="Rocap G."/>
            <person name="Larimer F.W."/>
            <person name="Lamerdin J.E."/>
            <person name="Malfatti S."/>
            <person name="Chain P."/>
            <person name="Ahlgren N.A."/>
            <person name="Arellano A."/>
            <person name="Coleman M."/>
            <person name="Hauser L."/>
            <person name="Hess W.R."/>
            <person name="Johnson Z.I."/>
            <person name="Land M.L."/>
            <person name="Lindell D."/>
            <person name="Post A.F."/>
            <person name="Regala W."/>
            <person name="Shah M."/>
            <person name="Shaw S.L."/>
            <person name="Steglich C."/>
            <person name="Sullivan M.B."/>
            <person name="Ting C.S."/>
            <person name="Tolonen A."/>
            <person name="Webb E.A."/>
            <person name="Zinser E.R."/>
            <person name="Chisholm S.W."/>
        </authorList>
    </citation>
    <scope>NUCLEOTIDE SEQUENCE [LARGE SCALE GENOMIC DNA]</scope>
    <source>
        <strain evidence="2">MIT 9313</strain>
    </source>
</reference>
<evidence type="ECO:0000313" key="2">
    <source>
        <dbReference type="Proteomes" id="UP000001423"/>
    </source>
</evidence>
<gene>
    <name evidence="1" type="ordered locus">PMT_0486</name>
</gene>
<sequence length="116" mass="13016">MEPKMSKDKEFAISKDSLRASWGNVPISAKIYQQIQAYLLQRQSMGLSTDVDELISTATDEFRDFQQRPEVKEALELVCADLASDQAFSGLSKDETTRAIVINFAIANYFNNCIGK</sequence>
<protein>
    <submittedName>
        <fullName evidence="1">Possible DNA polymerase III beta subunit, cent</fullName>
    </submittedName>
</protein>
<keyword evidence="2" id="KW-1185">Reference proteome</keyword>
<dbReference type="EMBL" id="BX548175">
    <property type="protein sequence ID" value="CAE20661.1"/>
    <property type="molecule type" value="Genomic_DNA"/>
</dbReference>
<dbReference type="Proteomes" id="UP000001423">
    <property type="component" value="Chromosome"/>
</dbReference>
<evidence type="ECO:0000313" key="1">
    <source>
        <dbReference type="EMBL" id="CAE20661.1"/>
    </source>
</evidence>
<dbReference type="HOGENOM" id="CLU_2143616_0_0_3"/>
<organism evidence="1 2">
    <name type="scientific">Prochlorococcus marinus (strain MIT 9313)</name>
    <dbReference type="NCBI Taxonomy" id="74547"/>
    <lineage>
        <taxon>Bacteria</taxon>
        <taxon>Bacillati</taxon>
        <taxon>Cyanobacteriota</taxon>
        <taxon>Cyanophyceae</taxon>
        <taxon>Synechococcales</taxon>
        <taxon>Prochlorococcaceae</taxon>
        <taxon>Prochlorococcus</taxon>
    </lineage>
</organism>